<sequence>MFSLENEILKLASSQGIWAALSVALIFYILKAQEKRDLKQEQREENYQRIIKNLTDNLHLIEDVKKDVKEVKKQITYLVDS</sequence>
<protein>
    <submittedName>
        <fullName evidence="2">UviB</fullName>
    </submittedName>
</protein>
<keyword evidence="2" id="KW-0614">Plasmid</keyword>
<geneLocation type="plasmid" evidence="2 3">
    <name>p4Cn27606</name>
</geneLocation>
<dbReference type="Proteomes" id="UP000027770">
    <property type="component" value="Plasmid p4Cn27606"/>
</dbReference>
<comment type="caution">
    <text evidence="2">The sequence shown here is derived from an EMBL/GenBank/DDBJ whole genome shotgun (WGS) entry which is preliminary data.</text>
</comment>
<dbReference type="Pfam" id="PF10960">
    <property type="entry name" value="Holin_BhlA"/>
    <property type="match status" value="1"/>
</dbReference>
<gene>
    <name evidence="2" type="ORF">Z959_p0106</name>
</gene>
<keyword evidence="1" id="KW-0812">Transmembrane</keyword>
<keyword evidence="3" id="KW-1185">Reference proteome</keyword>
<dbReference type="EMBL" id="JENW01000168">
    <property type="protein sequence ID" value="KEI11403.1"/>
    <property type="molecule type" value="Genomic_DNA"/>
</dbReference>
<reference evidence="3" key="1">
    <citation type="journal article" date="2014" name="PLoS ONE">
        <title>Plasmidome interchange between Clostridium botulinum, Clostridium novyi and Clostridium haemolyticum converts strains of independent lineages into distinctly different pathogens.</title>
        <authorList>
            <person name="Skarin H."/>
            <person name="Segerman B."/>
        </authorList>
    </citation>
    <scope>NUCLEOTIDE SEQUENCE [LARGE SCALE GENOMIC DNA]</scope>
    <source>
        <strain evidence="3">ATCC 27606</strain>
    </source>
</reference>
<proteinExistence type="predicted"/>
<feature type="transmembrane region" description="Helical" evidence="1">
    <location>
        <begin position="12"/>
        <end position="30"/>
    </location>
</feature>
<dbReference type="InterPro" id="IPR024405">
    <property type="entry name" value="Phage_BhlA/UviB"/>
</dbReference>
<evidence type="ECO:0000313" key="3">
    <source>
        <dbReference type="Proteomes" id="UP000027770"/>
    </source>
</evidence>
<keyword evidence="1" id="KW-1133">Transmembrane helix</keyword>
<accession>A0AA40IRP7</accession>
<evidence type="ECO:0000313" key="2">
    <source>
        <dbReference type="EMBL" id="KEI11403.1"/>
    </source>
</evidence>
<dbReference type="AlphaFoldDB" id="A0AA40IRP7"/>
<keyword evidence="1" id="KW-0472">Membrane</keyword>
<name>A0AA40IRP7_CLONO</name>
<organism evidence="2 3">
    <name type="scientific">Clostridium novyi B str. ATCC 27606</name>
    <dbReference type="NCBI Taxonomy" id="1443123"/>
    <lineage>
        <taxon>Bacteria</taxon>
        <taxon>Bacillati</taxon>
        <taxon>Bacillota</taxon>
        <taxon>Clostridia</taxon>
        <taxon>Eubacteriales</taxon>
        <taxon>Clostridiaceae</taxon>
        <taxon>Clostridium</taxon>
    </lineage>
</organism>
<evidence type="ECO:0000256" key="1">
    <source>
        <dbReference type="SAM" id="Phobius"/>
    </source>
</evidence>